<dbReference type="EMBL" id="LSRP01000151">
    <property type="protein sequence ID" value="OJF90035.1"/>
    <property type="molecule type" value="Genomic_DNA"/>
</dbReference>
<feature type="signal peptide" evidence="1">
    <location>
        <begin position="1"/>
        <end position="36"/>
    </location>
</feature>
<sequence>MSSKVKNTTEKTPLRRLCAAAVVAVFPLLFTASVQAQDLNEQVTRRIEKMTERTLLFRNDSDRIPQLEYLRPDGTGVVWSAALGDKVVPVAWTASNGDDGKGALCLVFKGADIGMARDLRLCDGLDVVESGIRDARDGDPYDLTSVTRMKVALPQIVNDLAEIDQLLGRD</sequence>
<dbReference type="RefSeq" id="WP_071835865.1">
    <property type="nucleotide sequence ID" value="NZ_LSRP01000151.1"/>
</dbReference>
<dbReference type="OrthoDB" id="8410163at2"/>
<dbReference type="Proteomes" id="UP000182661">
    <property type="component" value="Unassembled WGS sequence"/>
</dbReference>
<reference evidence="2 3" key="1">
    <citation type="submission" date="2016-02" db="EMBL/GenBank/DDBJ databases">
        <title>Genome sequencing of a beta-galactosidase producing bacteria Rhizobium sp. 59.</title>
        <authorList>
            <person name="Wang D."/>
            <person name="Kot W."/>
            <person name="Qin Y."/>
            <person name="Hansen L."/>
            <person name="Naqvi K."/>
            <person name="Rensing C."/>
        </authorList>
    </citation>
    <scope>NUCLEOTIDE SEQUENCE [LARGE SCALE GENOMIC DNA]</scope>
    <source>
        <strain evidence="2 3">59</strain>
    </source>
</reference>
<name>A0A657LL96_9HYPH</name>
<keyword evidence="1" id="KW-0732">Signal</keyword>
<protein>
    <submittedName>
        <fullName evidence="2">Uncharacterized protein</fullName>
    </submittedName>
</protein>
<gene>
    <name evidence="2" type="ORF">AX760_08890</name>
</gene>
<evidence type="ECO:0000313" key="2">
    <source>
        <dbReference type="EMBL" id="OJF90035.1"/>
    </source>
</evidence>
<evidence type="ECO:0000256" key="1">
    <source>
        <dbReference type="SAM" id="SignalP"/>
    </source>
</evidence>
<proteinExistence type="predicted"/>
<feature type="chain" id="PRO_5024857374" evidence="1">
    <location>
        <begin position="37"/>
        <end position="170"/>
    </location>
</feature>
<comment type="caution">
    <text evidence="2">The sequence shown here is derived from an EMBL/GenBank/DDBJ whole genome shotgun (WGS) entry which is preliminary data.</text>
</comment>
<dbReference type="AlphaFoldDB" id="A0A657LL96"/>
<accession>A0A657LL96</accession>
<evidence type="ECO:0000313" key="3">
    <source>
        <dbReference type="Proteomes" id="UP000182661"/>
    </source>
</evidence>
<organism evidence="2 3">
    <name type="scientific">Pararhizobium antarcticum</name>
    <dbReference type="NCBI Taxonomy" id="1798805"/>
    <lineage>
        <taxon>Bacteria</taxon>
        <taxon>Pseudomonadati</taxon>
        <taxon>Pseudomonadota</taxon>
        <taxon>Alphaproteobacteria</taxon>
        <taxon>Hyphomicrobiales</taxon>
        <taxon>Rhizobiaceae</taxon>
        <taxon>Rhizobium/Agrobacterium group</taxon>
        <taxon>Pararhizobium</taxon>
    </lineage>
</organism>
<keyword evidence="3" id="KW-1185">Reference proteome</keyword>